<dbReference type="GO" id="GO:0005634">
    <property type="term" value="C:nucleus"/>
    <property type="evidence" value="ECO:0000318"/>
    <property type="project" value="GO_Central"/>
</dbReference>
<dbReference type="Pfam" id="PF00641">
    <property type="entry name" value="Zn_ribbon_RanBP"/>
    <property type="match status" value="1"/>
</dbReference>
<dbReference type="PROSITE" id="PS01358">
    <property type="entry name" value="ZF_RANBP2_1"/>
    <property type="match status" value="2"/>
</dbReference>
<evidence type="ECO:0000313" key="5">
    <source>
        <dbReference type="Proteomes" id="UP000189703"/>
    </source>
</evidence>
<keyword evidence="6" id="KW-0482">Metalloprotease</keyword>
<dbReference type="Pfam" id="PF08325">
    <property type="entry name" value="WLM"/>
    <property type="match status" value="1"/>
</dbReference>
<accession>A0A1U7ZLZ7</accession>
<dbReference type="InterPro" id="IPR053000">
    <property type="entry name" value="WSS1-like_metalloprotease"/>
</dbReference>
<dbReference type="SUPFAM" id="SSF90209">
    <property type="entry name" value="Ran binding protein zinc finger-like"/>
    <property type="match status" value="1"/>
</dbReference>
<proteinExistence type="predicted"/>
<dbReference type="OrthoDB" id="261960at2759"/>
<gene>
    <name evidence="6" type="primary">LOC104594229</name>
</gene>
<evidence type="ECO:0000256" key="3">
    <source>
        <dbReference type="ARBA" id="ARBA00022833"/>
    </source>
</evidence>
<name>A0A1U7ZLZ7_NELNU</name>
<dbReference type="PANTHER" id="PTHR46622:SF3">
    <property type="entry name" value="ZINC ION BINDING PROTEIN"/>
    <property type="match status" value="1"/>
</dbReference>
<keyword evidence="5" id="KW-1185">Reference proteome</keyword>
<dbReference type="OMA" id="LKDDIWC"/>
<dbReference type="KEGG" id="nnu:104594229"/>
<keyword evidence="3" id="KW-0862">Zinc</keyword>
<dbReference type="GO" id="GO:0006281">
    <property type="term" value="P:DNA repair"/>
    <property type="evidence" value="ECO:0000318"/>
    <property type="project" value="GO_Central"/>
</dbReference>
<dbReference type="PANTHER" id="PTHR46622">
    <property type="entry name" value="DNA-DEPENDENT METALLOPROTEASE WSS1"/>
    <property type="match status" value="1"/>
</dbReference>
<keyword evidence="1" id="KW-0479">Metal-binding</keyword>
<organism evidence="5 6">
    <name type="scientific">Nelumbo nucifera</name>
    <name type="common">Sacred lotus</name>
    <dbReference type="NCBI Taxonomy" id="4432"/>
    <lineage>
        <taxon>Eukaryota</taxon>
        <taxon>Viridiplantae</taxon>
        <taxon>Streptophyta</taxon>
        <taxon>Embryophyta</taxon>
        <taxon>Tracheophyta</taxon>
        <taxon>Spermatophyta</taxon>
        <taxon>Magnoliopsida</taxon>
        <taxon>Proteales</taxon>
        <taxon>Nelumbonaceae</taxon>
        <taxon>Nelumbo</taxon>
    </lineage>
</organism>
<dbReference type="InterPro" id="IPR013536">
    <property type="entry name" value="WLM_dom"/>
</dbReference>
<dbReference type="PROSITE" id="PS51397">
    <property type="entry name" value="WLM"/>
    <property type="match status" value="1"/>
</dbReference>
<dbReference type="eggNOG" id="KOG1558">
    <property type="taxonomic scope" value="Eukaryota"/>
</dbReference>
<dbReference type="STRING" id="4432.A0A1U7ZLZ7"/>
<dbReference type="SMART" id="SM00547">
    <property type="entry name" value="ZnF_RBZ"/>
    <property type="match status" value="2"/>
</dbReference>
<protein>
    <submittedName>
        <fullName evidence="6">DNA-dependent metalloprotease WSS1 isoform X1</fullName>
    </submittedName>
</protein>
<dbReference type="GO" id="GO:0008237">
    <property type="term" value="F:metallopeptidase activity"/>
    <property type="evidence" value="ECO:0000318"/>
    <property type="project" value="GO_Central"/>
</dbReference>
<dbReference type="Gene3D" id="2.30.30.380">
    <property type="entry name" value="Zn-finger domain of Sec23/24"/>
    <property type="match status" value="1"/>
</dbReference>
<evidence type="ECO:0000313" key="6">
    <source>
        <dbReference type="RefSeq" id="XP_010252744.1"/>
    </source>
</evidence>
<dbReference type="AlphaFoldDB" id="A0A1U7ZLZ7"/>
<dbReference type="InterPro" id="IPR001876">
    <property type="entry name" value="Znf_RanBP2"/>
</dbReference>
<evidence type="ECO:0000256" key="2">
    <source>
        <dbReference type="ARBA" id="ARBA00022771"/>
    </source>
</evidence>
<evidence type="ECO:0000256" key="4">
    <source>
        <dbReference type="SAM" id="MobiDB-lite"/>
    </source>
</evidence>
<dbReference type="RefSeq" id="XP_010252744.1">
    <property type="nucleotide sequence ID" value="XM_010254442.2"/>
</dbReference>
<dbReference type="GO" id="GO:0008270">
    <property type="term" value="F:zinc ion binding"/>
    <property type="evidence" value="ECO:0007669"/>
    <property type="project" value="UniProtKB-KW"/>
</dbReference>
<evidence type="ECO:0000256" key="1">
    <source>
        <dbReference type="ARBA" id="ARBA00022723"/>
    </source>
</evidence>
<feature type="region of interest" description="Disordered" evidence="4">
    <location>
        <begin position="216"/>
        <end position="246"/>
    </location>
</feature>
<reference evidence="6" key="1">
    <citation type="submission" date="2025-08" db="UniProtKB">
        <authorList>
            <consortium name="RefSeq"/>
        </authorList>
    </citation>
    <scope>IDENTIFICATION</scope>
</reference>
<dbReference type="PROSITE" id="PS50199">
    <property type="entry name" value="ZF_RANBP2_2"/>
    <property type="match status" value="2"/>
</dbReference>
<keyword evidence="6" id="KW-0378">Hydrolase</keyword>
<dbReference type="InterPro" id="IPR036443">
    <property type="entry name" value="Znf_RanBP2_sf"/>
</dbReference>
<dbReference type="GeneID" id="104594229"/>
<keyword evidence="6" id="KW-0645">Protease</keyword>
<dbReference type="Proteomes" id="UP000189703">
    <property type="component" value="Unplaced"/>
</dbReference>
<keyword evidence="2" id="KW-0863">Zinc-finger</keyword>
<sequence length="377" mass="41628">MDLGDFNKVWEIKSLEKVGKDEARKILEKIAKQVQPIMRKHKWRVKLLSEFCPKNPALLGLNVGGGIQVKLRLRKPNRDWEFFPYDQILDTMLHELCHNAHGPHNADFYKLWDEIRKECEELIAKGISGTGKGFDLPGRQLGGFSRQPPLSSLRQTALAAAEKRARLGSLLPSGPKRLGGDSKIMVALSPVQAAAMAAERRLQDELWCGSDSCGASVEESDIDAPKCASRDQPAENSKSFNVSGRHASDLISRKRQRVSDGESYFEASNAGPESNFVDLSDCASTSGSRLNHDVTNSAENEDIWECGTCTLFNPPLAPVCKACGSQKPKDVETKFKIWSCKFCTLENSVKLQRCSACGEWRYSYGPPVSTPAPNLGT</sequence>